<gene>
    <name evidence="6" type="ORF">ACFQDM_12875</name>
</gene>
<reference evidence="7" key="1">
    <citation type="journal article" date="2019" name="Int. J. Syst. Evol. Microbiol.">
        <title>The Global Catalogue of Microorganisms (GCM) 10K type strain sequencing project: providing services to taxonomists for standard genome sequencing and annotation.</title>
        <authorList>
            <consortium name="The Broad Institute Genomics Platform"/>
            <consortium name="The Broad Institute Genome Sequencing Center for Infectious Disease"/>
            <person name="Wu L."/>
            <person name="Ma J."/>
        </authorList>
    </citation>
    <scope>NUCLEOTIDE SEQUENCE [LARGE SCALE GENOMIC DNA]</scope>
    <source>
        <strain evidence="7">CGMCC-1.15741</strain>
    </source>
</reference>
<accession>A0ABW1SBC5</accession>
<protein>
    <submittedName>
        <fullName evidence="6">LysR substrate-binding domain-containing protein</fullName>
    </submittedName>
</protein>
<dbReference type="PRINTS" id="PR00039">
    <property type="entry name" value="HTHLYSR"/>
</dbReference>
<comment type="caution">
    <text evidence="6">The sequence shown here is derived from an EMBL/GenBank/DDBJ whole genome shotgun (WGS) entry which is preliminary data.</text>
</comment>
<proteinExistence type="inferred from homology"/>
<sequence>MRPTLRQLQYLVAIAETGRFGEAARTLNVSQSALSAQIADMEEGLGVHLIERGRHGAVMTPIGHAVLSRARIVLREVEELRALARQSGAQLTGRVHLGVLPSIGPYLLPVAARQLHQKFPDLRLVVREERTNDLDEGLESGRLDVIISTANEHRSSASIPLFREELWICSAPDDPLSQSETPVSIKDLAGRQFLSLGNGHRLSQLVQTIASEAGAIVSTEYEGTSLDAVRQMAVMGAGIALLPSLYAFSEAQRDPEFVVRRLDHPSACREIALCWRETSPLTDAYTVLASEFAQTAKGVLER</sequence>
<dbReference type="InterPro" id="IPR000847">
    <property type="entry name" value="LysR_HTH_N"/>
</dbReference>
<evidence type="ECO:0000256" key="1">
    <source>
        <dbReference type="ARBA" id="ARBA00009437"/>
    </source>
</evidence>
<evidence type="ECO:0000256" key="4">
    <source>
        <dbReference type="ARBA" id="ARBA00023163"/>
    </source>
</evidence>
<dbReference type="PANTHER" id="PTHR30419:SF29">
    <property type="entry name" value="LYSR-FAMILY TRANSCRIPTIONAL REGULATOR"/>
    <property type="match status" value="1"/>
</dbReference>
<name>A0ABW1SBC5_9PROT</name>
<dbReference type="RefSeq" id="WP_377379662.1">
    <property type="nucleotide sequence ID" value="NZ_JBHSSW010000017.1"/>
</dbReference>
<evidence type="ECO:0000313" key="6">
    <source>
        <dbReference type="EMBL" id="MFC6198980.1"/>
    </source>
</evidence>
<keyword evidence="2" id="KW-0805">Transcription regulation</keyword>
<keyword evidence="7" id="KW-1185">Reference proteome</keyword>
<evidence type="ECO:0000256" key="2">
    <source>
        <dbReference type="ARBA" id="ARBA00023015"/>
    </source>
</evidence>
<dbReference type="Pfam" id="PF00126">
    <property type="entry name" value="HTH_1"/>
    <property type="match status" value="1"/>
</dbReference>
<dbReference type="InterPro" id="IPR050950">
    <property type="entry name" value="HTH-type_LysR_regulators"/>
</dbReference>
<evidence type="ECO:0000259" key="5">
    <source>
        <dbReference type="PROSITE" id="PS50931"/>
    </source>
</evidence>
<dbReference type="InterPro" id="IPR005119">
    <property type="entry name" value="LysR_subst-bd"/>
</dbReference>
<organism evidence="6 7">
    <name type="scientific">Ponticaulis profundi</name>
    <dbReference type="NCBI Taxonomy" id="2665222"/>
    <lineage>
        <taxon>Bacteria</taxon>
        <taxon>Pseudomonadati</taxon>
        <taxon>Pseudomonadota</taxon>
        <taxon>Alphaproteobacteria</taxon>
        <taxon>Hyphomonadales</taxon>
        <taxon>Hyphomonadaceae</taxon>
        <taxon>Ponticaulis</taxon>
    </lineage>
</organism>
<dbReference type="PANTHER" id="PTHR30419">
    <property type="entry name" value="HTH-TYPE TRANSCRIPTIONAL REGULATOR YBHD"/>
    <property type="match status" value="1"/>
</dbReference>
<dbReference type="EMBL" id="JBHSSW010000017">
    <property type="protein sequence ID" value="MFC6198980.1"/>
    <property type="molecule type" value="Genomic_DNA"/>
</dbReference>
<comment type="similarity">
    <text evidence="1">Belongs to the LysR transcriptional regulatory family.</text>
</comment>
<evidence type="ECO:0000256" key="3">
    <source>
        <dbReference type="ARBA" id="ARBA00023125"/>
    </source>
</evidence>
<dbReference type="CDD" id="cd08411">
    <property type="entry name" value="PBP2_OxyR"/>
    <property type="match status" value="1"/>
</dbReference>
<dbReference type="Gene3D" id="1.10.10.10">
    <property type="entry name" value="Winged helix-like DNA-binding domain superfamily/Winged helix DNA-binding domain"/>
    <property type="match status" value="1"/>
</dbReference>
<dbReference type="Gene3D" id="3.40.190.10">
    <property type="entry name" value="Periplasmic binding protein-like II"/>
    <property type="match status" value="2"/>
</dbReference>
<dbReference type="SUPFAM" id="SSF46785">
    <property type="entry name" value="Winged helix' DNA-binding domain"/>
    <property type="match status" value="1"/>
</dbReference>
<dbReference type="InterPro" id="IPR036390">
    <property type="entry name" value="WH_DNA-bd_sf"/>
</dbReference>
<dbReference type="Proteomes" id="UP001596303">
    <property type="component" value="Unassembled WGS sequence"/>
</dbReference>
<dbReference type="PROSITE" id="PS50931">
    <property type="entry name" value="HTH_LYSR"/>
    <property type="match status" value="1"/>
</dbReference>
<keyword evidence="3" id="KW-0238">DNA-binding</keyword>
<evidence type="ECO:0000313" key="7">
    <source>
        <dbReference type="Proteomes" id="UP001596303"/>
    </source>
</evidence>
<dbReference type="Pfam" id="PF03466">
    <property type="entry name" value="LysR_substrate"/>
    <property type="match status" value="1"/>
</dbReference>
<dbReference type="InterPro" id="IPR036388">
    <property type="entry name" value="WH-like_DNA-bd_sf"/>
</dbReference>
<keyword evidence="4" id="KW-0804">Transcription</keyword>
<dbReference type="SUPFAM" id="SSF53850">
    <property type="entry name" value="Periplasmic binding protein-like II"/>
    <property type="match status" value="1"/>
</dbReference>
<feature type="domain" description="HTH lysR-type" evidence="5">
    <location>
        <begin position="3"/>
        <end position="60"/>
    </location>
</feature>